<protein>
    <submittedName>
        <fullName evidence="3">Uncharacterized protein</fullName>
    </submittedName>
</protein>
<keyword evidence="1" id="KW-1133">Transmembrane helix</keyword>
<evidence type="ECO:0000313" key="3">
    <source>
        <dbReference type="WBParaSite" id="EN70_8153"/>
    </source>
</evidence>
<reference evidence="3" key="2">
    <citation type="submission" date="2016-11" db="UniProtKB">
        <authorList>
            <consortium name="WormBaseParasite"/>
        </authorList>
    </citation>
    <scope>IDENTIFICATION</scope>
</reference>
<evidence type="ECO:0000256" key="1">
    <source>
        <dbReference type="SAM" id="Phobius"/>
    </source>
</evidence>
<keyword evidence="1" id="KW-0812">Transmembrane</keyword>
<keyword evidence="2" id="KW-1185">Reference proteome</keyword>
<dbReference type="InterPro" id="IPR029201">
    <property type="entry name" value="Jiraiya"/>
</dbReference>
<dbReference type="Proteomes" id="UP000095285">
    <property type="component" value="Unassembled WGS sequence"/>
</dbReference>
<keyword evidence="1" id="KW-0472">Membrane</keyword>
<organism evidence="2 3">
    <name type="scientific">Loa loa</name>
    <name type="common">Eye worm</name>
    <name type="synonym">Filaria loa</name>
    <dbReference type="NCBI Taxonomy" id="7209"/>
    <lineage>
        <taxon>Eukaryota</taxon>
        <taxon>Metazoa</taxon>
        <taxon>Ecdysozoa</taxon>
        <taxon>Nematoda</taxon>
        <taxon>Chromadorea</taxon>
        <taxon>Rhabditida</taxon>
        <taxon>Spirurina</taxon>
        <taxon>Spiruromorpha</taxon>
        <taxon>Filarioidea</taxon>
        <taxon>Onchocercidae</taxon>
        <taxon>Loa</taxon>
    </lineage>
</organism>
<proteinExistence type="predicted"/>
<feature type="transmembrane region" description="Helical" evidence="1">
    <location>
        <begin position="178"/>
        <end position="201"/>
    </location>
</feature>
<dbReference type="Pfam" id="PF15038">
    <property type="entry name" value="Jiraiya"/>
    <property type="match status" value="2"/>
</dbReference>
<name>A0A1I7W009_LOALO</name>
<dbReference type="WBParaSite" id="EN70_8153">
    <property type="protein sequence ID" value="EN70_8153"/>
    <property type="gene ID" value="EN70_8153"/>
</dbReference>
<reference evidence="2" key="1">
    <citation type="submission" date="2012-04" db="EMBL/GenBank/DDBJ databases">
        <title>The Genome Sequence of Loa loa.</title>
        <authorList>
            <consortium name="The Broad Institute Genome Sequencing Platform"/>
            <consortium name="Broad Institute Genome Sequencing Center for Infectious Disease"/>
            <person name="Nutman T.B."/>
            <person name="Fink D.L."/>
            <person name="Russ C."/>
            <person name="Young S."/>
            <person name="Zeng Q."/>
            <person name="Gargeya S."/>
            <person name="Alvarado L."/>
            <person name="Berlin A."/>
            <person name="Chapman S.B."/>
            <person name="Chen Z."/>
            <person name="Freedman E."/>
            <person name="Gellesch M."/>
            <person name="Goldberg J."/>
            <person name="Griggs A."/>
            <person name="Gujja S."/>
            <person name="Heilman E.R."/>
            <person name="Heiman D."/>
            <person name="Howarth C."/>
            <person name="Mehta T."/>
            <person name="Neiman D."/>
            <person name="Pearson M."/>
            <person name="Roberts A."/>
            <person name="Saif S."/>
            <person name="Shea T."/>
            <person name="Shenoy N."/>
            <person name="Sisk P."/>
            <person name="Stolte C."/>
            <person name="Sykes S."/>
            <person name="White J."/>
            <person name="Yandava C."/>
            <person name="Haas B."/>
            <person name="Henn M.R."/>
            <person name="Nusbaum C."/>
            <person name="Birren B."/>
        </authorList>
    </citation>
    <scope>NUCLEOTIDE SEQUENCE [LARGE SCALE GENOMIC DNA]</scope>
</reference>
<feature type="transmembrane region" description="Helical" evidence="1">
    <location>
        <begin position="144"/>
        <end position="166"/>
    </location>
</feature>
<accession>A0A1I7W009</accession>
<sequence>MKSICALPSISSAAYRTPLLPPSRSSYLSDFNHLNNGNSVAPSPCSRRIHSMQRKPPLEADTNFHKQQAQARINVARVKFSLLILALMSILSILFAFTSLLSLLSIQWRTTTTESSDIAADNSLMVRNAMVLSFLSGGRLLRCIVYAAWFFAVLFFITGSILQWMLLPGRVGTISRGVGAAFGIASTALCTAGLIHCIYAWCCNDDKEIQESYMNGNLSTLV</sequence>
<dbReference type="AlphaFoldDB" id="A0A1I7W009"/>
<feature type="transmembrane region" description="Helical" evidence="1">
    <location>
        <begin position="82"/>
        <end position="106"/>
    </location>
</feature>
<evidence type="ECO:0000313" key="2">
    <source>
        <dbReference type="Proteomes" id="UP000095285"/>
    </source>
</evidence>